<accession>A0ABN9L4D8</accession>
<organism evidence="3 4">
    <name type="scientific">Ranitomeya imitator</name>
    <name type="common">mimic poison frog</name>
    <dbReference type="NCBI Taxonomy" id="111125"/>
    <lineage>
        <taxon>Eukaryota</taxon>
        <taxon>Metazoa</taxon>
        <taxon>Chordata</taxon>
        <taxon>Craniata</taxon>
        <taxon>Vertebrata</taxon>
        <taxon>Euteleostomi</taxon>
        <taxon>Amphibia</taxon>
        <taxon>Batrachia</taxon>
        <taxon>Anura</taxon>
        <taxon>Neobatrachia</taxon>
        <taxon>Hyloidea</taxon>
        <taxon>Dendrobatidae</taxon>
        <taxon>Dendrobatinae</taxon>
        <taxon>Ranitomeya</taxon>
    </lineage>
</organism>
<feature type="domain" description="Gelsolin-like" evidence="2">
    <location>
        <begin position="91"/>
        <end position="171"/>
    </location>
</feature>
<evidence type="ECO:0000313" key="4">
    <source>
        <dbReference type="Proteomes" id="UP001176940"/>
    </source>
</evidence>
<protein>
    <recommendedName>
        <fullName evidence="2">Gelsolin-like domain-containing protein</fullName>
    </recommendedName>
</protein>
<dbReference type="EMBL" id="CAUEEQ010006957">
    <property type="protein sequence ID" value="CAJ0930656.1"/>
    <property type="molecule type" value="Genomic_DNA"/>
</dbReference>
<dbReference type="PANTHER" id="PTHR11977:SF33">
    <property type="entry name" value="ADVILLIN"/>
    <property type="match status" value="1"/>
</dbReference>
<evidence type="ECO:0000256" key="1">
    <source>
        <dbReference type="ARBA" id="ARBA00023203"/>
    </source>
</evidence>
<evidence type="ECO:0000259" key="2">
    <source>
        <dbReference type="Pfam" id="PF00626"/>
    </source>
</evidence>
<dbReference type="Pfam" id="PF00626">
    <property type="entry name" value="Gelsolin"/>
    <property type="match status" value="1"/>
</dbReference>
<dbReference type="InterPro" id="IPR007123">
    <property type="entry name" value="Gelsolin-like_dom"/>
</dbReference>
<dbReference type="PANTHER" id="PTHR11977">
    <property type="entry name" value="VILLIN"/>
    <property type="match status" value="1"/>
</dbReference>
<dbReference type="Proteomes" id="UP001176940">
    <property type="component" value="Unassembled WGS sequence"/>
</dbReference>
<keyword evidence="1" id="KW-0009">Actin-binding</keyword>
<dbReference type="SMART" id="SM00262">
    <property type="entry name" value="GEL"/>
    <property type="match status" value="1"/>
</dbReference>
<gene>
    <name evidence="3" type="ORF">RIMI_LOCUS4356471</name>
</gene>
<keyword evidence="4" id="KW-1185">Reference proteome</keyword>
<reference evidence="3" key="1">
    <citation type="submission" date="2023-07" db="EMBL/GenBank/DDBJ databases">
        <authorList>
            <person name="Stuckert A."/>
        </authorList>
    </citation>
    <scope>NUCLEOTIDE SEQUENCE</scope>
</reference>
<comment type="caution">
    <text evidence="3">The sequence shown here is derived from an EMBL/GenBank/DDBJ whole genome shotgun (WGS) entry which is preliminary data.</text>
</comment>
<proteinExistence type="predicted"/>
<sequence length="263" mass="29435">MFTLVTSKDIAESVSHTPIQRCLRGVQRRNKVLDFLPRPAISQQGPDRCCLSHWTISLARTLQRHGSLAISSSVTVPLHCIDILECECKKMDLVLVPQKAYGNFYEGDCYLLLSTRKSGNSLFYDIHYWIGNDSSQDEQGSAAIYTIQLDDFLGGSPVQHREVQGHESEAFKGYFKQGIIYKKGGVASGMKHVATNTYDVKRLLHVKGKRNVTATEGKYRVTKRRAALSNPIFTLVTIVKVKKKTVHTHIPVSVTSPAFSFPH</sequence>
<dbReference type="SUPFAM" id="SSF55753">
    <property type="entry name" value="Actin depolymerizing proteins"/>
    <property type="match status" value="1"/>
</dbReference>
<name>A0ABN9L4D8_9NEOB</name>
<dbReference type="PRINTS" id="PR00597">
    <property type="entry name" value="GELSOLIN"/>
</dbReference>
<evidence type="ECO:0000313" key="3">
    <source>
        <dbReference type="EMBL" id="CAJ0930656.1"/>
    </source>
</evidence>
<dbReference type="InterPro" id="IPR007122">
    <property type="entry name" value="Villin/Gelsolin"/>
</dbReference>
<dbReference type="Gene3D" id="3.40.20.10">
    <property type="entry name" value="Severin"/>
    <property type="match status" value="1"/>
</dbReference>
<dbReference type="InterPro" id="IPR029006">
    <property type="entry name" value="ADF-H/Gelsolin-like_dom_sf"/>
</dbReference>
<dbReference type="CDD" id="cd11290">
    <property type="entry name" value="gelsolin_S1_like"/>
    <property type="match status" value="1"/>
</dbReference>